<dbReference type="InterPro" id="IPR016160">
    <property type="entry name" value="Ald_DH_CS_CYS"/>
</dbReference>
<gene>
    <name evidence="3" type="ORF">Q8F55_005851</name>
</gene>
<organism evidence="3 4">
    <name type="scientific">Vanrija albida</name>
    <dbReference type="NCBI Taxonomy" id="181172"/>
    <lineage>
        <taxon>Eukaryota</taxon>
        <taxon>Fungi</taxon>
        <taxon>Dikarya</taxon>
        <taxon>Basidiomycota</taxon>
        <taxon>Agaricomycotina</taxon>
        <taxon>Tremellomycetes</taxon>
        <taxon>Trichosporonales</taxon>
        <taxon>Trichosporonaceae</taxon>
        <taxon>Vanrija</taxon>
    </lineage>
</organism>
<dbReference type="PANTHER" id="PTHR43353:SF10">
    <property type="entry name" value="SUCCINATE-SEMIALDEHYDE DEHYDROGENASE (NADP+)"/>
    <property type="match status" value="1"/>
</dbReference>
<dbReference type="PANTHER" id="PTHR43353">
    <property type="entry name" value="SUCCINATE-SEMIALDEHYDE DEHYDROGENASE, MITOCHONDRIAL"/>
    <property type="match status" value="1"/>
</dbReference>
<dbReference type="InterPro" id="IPR016162">
    <property type="entry name" value="Ald_DH_N"/>
</dbReference>
<protein>
    <recommendedName>
        <fullName evidence="2">Aldehyde dehydrogenase domain-containing protein</fullName>
    </recommendedName>
</protein>
<dbReference type="CDD" id="cd07103">
    <property type="entry name" value="ALDH_F5_SSADH_GabD"/>
    <property type="match status" value="1"/>
</dbReference>
<dbReference type="EMBL" id="JBBXJM010000004">
    <property type="protein sequence ID" value="KAL1409027.1"/>
    <property type="molecule type" value="Genomic_DNA"/>
</dbReference>
<reference evidence="3 4" key="1">
    <citation type="submission" date="2023-08" db="EMBL/GenBank/DDBJ databases">
        <title>Annotated Genome Sequence of Vanrija albida AlHP1.</title>
        <authorList>
            <person name="Herzog R."/>
        </authorList>
    </citation>
    <scope>NUCLEOTIDE SEQUENCE [LARGE SCALE GENOMIC DNA]</scope>
    <source>
        <strain evidence="3 4">AlHP1</strain>
    </source>
</reference>
<dbReference type="PROSITE" id="PS00070">
    <property type="entry name" value="ALDEHYDE_DEHYDR_CYS"/>
    <property type="match status" value="1"/>
</dbReference>
<evidence type="ECO:0000313" key="3">
    <source>
        <dbReference type="EMBL" id="KAL1409027.1"/>
    </source>
</evidence>
<dbReference type="InterPro" id="IPR016161">
    <property type="entry name" value="Ald_DH/histidinol_DH"/>
</dbReference>
<keyword evidence="1" id="KW-0560">Oxidoreductase</keyword>
<dbReference type="Gene3D" id="3.40.309.10">
    <property type="entry name" value="Aldehyde Dehydrogenase, Chain A, domain 2"/>
    <property type="match status" value="1"/>
</dbReference>
<dbReference type="SUPFAM" id="SSF53720">
    <property type="entry name" value="ALDH-like"/>
    <property type="match status" value="1"/>
</dbReference>
<sequence length="516" mass="54901">MLLPRTLRNAPIARSLRAFSTSTMVLSQRFTLNDPSLLLSTGWINDAAARSGAGRTPFEVQDPATGEVWTRVESMDATDTDAAIQAATDAFPAYAALPARTRARLLLEFDRLVRENKEDLATLVVMEAGKTLAEARAEVDYAATYSWIMAGEAERIQGEVLKANENPSLRFFTIKQPIGPVGLLCPWNFPVAIALRKIATALAAGCTVVIKPSPETPTTALALALLAQRAGFPKGVVNVVTVSSETTPEVGQKMCEDKRLKKISFTGSTNVGKLLAAQSASSLKKLTLELGGNGSFIVFEDADLEQAADALVANKFRNAGQVCTCANRIFVQASVIDRFAELVKTRIAKLNTGHGLDSGVTTGALTTERSAERVVGLVADALENGGTLHTGGKRVGTGFLFEPTLITGASRDARVYKEEIFGPICSLYAFESEEEVVALANATDMGLTNYVFSQNIGRAWRCYEKLESGTVAINTAIANAAESPFGGIKESGSGKEGGLGYGVDEFLIVKSAAMTV</sequence>
<dbReference type="InterPro" id="IPR015590">
    <property type="entry name" value="Aldehyde_DH_dom"/>
</dbReference>
<dbReference type="Proteomes" id="UP001565368">
    <property type="component" value="Unassembled WGS sequence"/>
</dbReference>
<name>A0ABR3Q3K7_9TREE</name>
<dbReference type="InterPro" id="IPR050740">
    <property type="entry name" value="Aldehyde_DH_Superfamily"/>
</dbReference>
<evidence type="ECO:0000259" key="2">
    <source>
        <dbReference type="Pfam" id="PF00171"/>
    </source>
</evidence>
<dbReference type="RefSeq" id="XP_069208971.1">
    <property type="nucleotide sequence ID" value="XM_069354329.1"/>
</dbReference>
<dbReference type="Gene3D" id="3.40.605.10">
    <property type="entry name" value="Aldehyde Dehydrogenase, Chain A, domain 1"/>
    <property type="match status" value="1"/>
</dbReference>
<proteinExistence type="predicted"/>
<dbReference type="Pfam" id="PF00171">
    <property type="entry name" value="Aldedh"/>
    <property type="match status" value="1"/>
</dbReference>
<evidence type="ECO:0000313" key="4">
    <source>
        <dbReference type="Proteomes" id="UP001565368"/>
    </source>
</evidence>
<keyword evidence="4" id="KW-1185">Reference proteome</keyword>
<feature type="domain" description="Aldehyde dehydrogenase" evidence="2">
    <location>
        <begin position="54"/>
        <end position="511"/>
    </location>
</feature>
<evidence type="ECO:0000256" key="1">
    <source>
        <dbReference type="ARBA" id="ARBA00023002"/>
    </source>
</evidence>
<comment type="caution">
    <text evidence="3">The sequence shown here is derived from an EMBL/GenBank/DDBJ whole genome shotgun (WGS) entry which is preliminary data.</text>
</comment>
<dbReference type="GeneID" id="95986894"/>
<accession>A0ABR3Q3K7</accession>
<dbReference type="InterPro" id="IPR016163">
    <property type="entry name" value="Ald_DH_C"/>
</dbReference>